<dbReference type="AlphaFoldDB" id="A0A8X7CAM0"/>
<reference evidence="1" key="1">
    <citation type="submission" date="2020-08" db="EMBL/GenBank/DDBJ databases">
        <title>Multicomponent nature underlies the extraordinary mechanical properties of spider dragline silk.</title>
        <authorList>
            <person name="Kono N."/>
            <person name="Nakamura H."/>
            <person name="Mori M."/>
            <person name="Yoshida Y."/>
            <person name="Ohtoshi R."/>
            <person name="Malay A.D."/>
            <person name="Moran D.A.P."/>
            <person name="Tomita M."/>
            <person name="Numata K."/>
            <person name="Arakawa K."/>
        </authorList>
    </citation>
    <scope>NUCLEOTIDE SEQUENCE</scope>
</reference>
<evidence type="ECO:0000313" key="1">
    <source>
        <dbReference type="EMBL" id="GFY64189.1"/>
    </source>
</evidence>
<protein>
    <recommendedName>
        <fullName evidence="3">MATH domain-containing protein</fullName>
    </recommendedName>
</protein>
<evidence type="ECO:0008006" key="3">
    <source>
        <dbReference type="Google" id="ProtNLM"/>
    </source>
</evidence>
<accession>A0A8X7CAM0</accession>
<gene>
    <name evidence="1" type="ORF">TNIN_125961</name>
</gene>
<sequence length="144" mass="17120">MCANDFKPGENWGCDEFVRCEEVFNIRRKDYLPGDVLTARCRIWDLDENIARDGHWFARSRIGVQRRSFLWNIEKFSSFQESICEIDSSFGDRCMIILKFFPSEGQNSETIIRVEVCTNDERFSFLSFSLTYCRLFRILHKMSQ</sequence>
<name>A0A8X7CAM0_9ARAC</name>
<evidence type="ECO:0000313" key="2">
    <source>
        <dbReference type="Proteomes" id="UP000886998"/>
    </source>
</evidence>
<dbReference type="OrthoDB" id="6462788at2759"/>
<comment type="caution">
    <text evidence="1">The sequence shown here is derived from an EMBL/GenBank/DDBJ whole genome shotgun (WGS) entry which is preliminary data.</text>
</comment>
<dbReference type="EMBL" id="BMAV01015129">
    <property type="protein sequence ID" value="GFY64189.1"/>
    <property type="molecule type" value="Genomic_DNA"/>
</dbReference>
<dbReference type="Proteomes" id="UP000886998">
    <property type="component" value="Unassembled WGS sequence"/>
</dbReference>
<organism evidence="1 2">
    <name type="scientific">Trichonephila inaurata madagascariensis</name>
    <dbReference type="NCBI Taxonomy" id="2747483"/>
    <lineage>
        <taxon>Eukaryota</taxon>
        <taxon>Metazoa</taxon>
        <taxon>Ecdysozoa</taxon>
        <taxon>Arthropoda</taxon>
        <taxon>Chelicerata</taxon>
        <taxon>Arachnida</taxon>
        <taxon>Araneae</taxon>
        <taxon>Araneomorphae</taxon>
        <taxon>Entelegynae</taxon>
        <taxon>Araneoidea</taxon>
        <taxon>Nephilidae</taxon>
        <taxon>Trichonephila</taxon>
        <taxon>Trichonephila inaurata</taxon>
    </lineage>
</organism>
<proteinExistence type="predicted"/>
<keyword evidence="2" id="KW-1185">Reference proteome</keyword>